<reference evidence="2 3" key="1">
    <citation type="journal article" date="2017" name="Int. J. Syst. Evol. Microbiol.">
        <title>Mycobacterium talmoniae sp. nov., a slowly growing mycobacterium isolated from human respiratory samples.</title>
        <authorList>
            <person name="Davidson R.M."/>
            <person name="DeGroote M.A."/>
            <person name="Marola J.L."/>
            <person name="Buss S."/>
            <person name="Jones V."/>
            <person name="McNeil M.R."/>
            <person name="Freifeld A.G."/>
            <person name="Elaine Epperson L."/>
            <person name="Hasan N.A."/>
            <person name="Jackson M."/>
            <person name="Iwen P.C."/>
            <person name="Salfinger M."/>
            <person name="Strong M."/>
        </authorList>
    </citation>
    <scope>NUCLEOTIDE SEQUENCE [LARGE SCALE GENOMIC DNA]</scope>
    <source>
        <strain evidence="2 3">ATCC BAA-2683</strain>
    </source>
</reference>
<evidence type="ECO:0000313" key="2">
    <source>
        <dbReference type="EMBL" id="PQM46033.1"/>
    </source>
</evidence>
<protein>
    <submittedName>
        <fullName evidence="2">Uncharacterized protein</fullName>
    </submittedName>
</protein>
<dbReference type="Proteomes" id="UP000238296">
    <property type="component" value="Unassembled WGS sequence"/>
</dbReference>
<comment type="caution">
    <text evidence="2">The sequence shown here is derived from an EMBL/GenBank/DDBJ whole genome shotgun (WGS) entry which is preliminary data.</text>
</comment>
<sequence>MTAHVFGLADLTPTPQPRTNDDSIGYRLDVVASSVVEVVGAAGGWLYDRRAAGWQVNVFLPGTADRRPLQILGVGSWALDDAFASGR</sequence>
<dbReference type="AlphaFoldDB" id="A0A2S8BHA5"/>
<evidence type="ECO:0000256" key="1">
    <source>
        <dbReference type="SAM" id="MobiDB-lite"/>
    </source>
</evidence>
<gene>
    <name evidence="2" type="ORF">C1Y40_03796</name>
</gene>
<name>A0A2S8BHA5_9MYCO</name>
<feature type="region of interest" description="Disordered" evidence="1">
    <location>
        <begin position="1"/>
        <end position="22"/>
    </location>
</feature>
<evidence type="ECO:0000313" key="3">
    <source>
        <dbReference type="Proteomes" id="UP000238296"/>
    </source>
</evidence>
<dbReference type="EMBL" id="PPEA01000555">
    <property type="protein sequence ID" value="PQM46033.1"/>
    <property type="molecule type" value="Genomic_DNA"/>
</dbReference>
<organism evidence="2 3">
    <name type="scientific">Mycobacterium talmoniae</name>
    <dbReference type="NCBI Taxonomy" id="1858794"/>
    <lineage>
        <taxon>Bacteria</taxon>
        <taxon>Bacillati</taxon>
        <taxon>Actinomycetota</taxon>
        <taxon>Actinomycetes</taxon>
        <taxon>Mycobacteriales</taxon>
        <taxon>Mycobacteriaceae</taxon>
        <taxon>Mycobacterium</taxon>
    </lineage>
</organism>
<accession>A0A2S8BHA5</accession>
<proteinExistence type="predicted"/>